<evidence type="ECO:0000259" key="1">
    <source>
        <dbReference type="Pfam" id="PF04738"/>
    </source>
</evidence>
<dbReference type="InterPro" id="IPR006827">
    <property type="entry name" value="Lant_deHydtase_N"/>
</dbReference>
<dbReference type="RefSeq" id="WP_092723868.1">
    <property type="nucleotide sequence ID" value="NZ_FNNO01000008.1"/>
</dbReference>
<dbReference type="Pfam" id="PF04738">
    <property type="entry name" value="Lant_dehydr_N"/>
    <property type="match status" value="1"/>
</dbReference>
<evidence type="ECO:0000259" key="2">
    <source>
        <dbReference type="Pfam" id="PF14028"/>
    </source>
</evidence>
<name>A0A8X8LBL5_9BACT</name>
<dbReference type="Proteomes" id="UP000198711">
    <property type="component" value="Unassembled WGS sequence"/>
</dbReference>
<protein>
    <submittedName>
        <fullName evidence="3">Thiopeptide-type bacteriocin biosynthesis domain-containing protein</fullName>
    </submittedName>
</protein>
<proteinExistence type="predicted"/>
<accession>A0A8X8LBL5</accession>
<keyword evidence="4" id="KW-1185">Reference proteome</keyword>
<feature type="domain" description="Lantibiotic dehydratase N-terminal" evidence="1">
    <location>
        <begin position="33"/>
        <end position="680"/>
    </location>
</feature>
<dbReference type="AlphaFoldDB" id="A0A8X8LBL5"/>
<organism evidence="3 4">
    <name type="scientific">Hydrobacter penzbergensis</name>
    <dbReference type="NCBI Taxonomy" id="1235997"/>
    <lineage>
        <taxon>Bacteria</taxon>
        <taxon>Pseudomonadati</taxon>
        <taxon>Bacteroidota</taxon>
        <taxon>Chitinophagia</taxon>
        <taxon>Chitinophagales</taxon>
        <taxon>Chitinophagaceae</taxon>
        <taxon>Hydrobacter</taxon>
    </lineage>
</organism>
<dbReference type="InterPro" id="IPR023809">
    <property type="entry name" value="Thiopep_bacteriocin_synth_dom"/>
</dbReference>
<reference evidence="3 4" key="1">
    <citation type="submission" date="2016-10" db="EMBL/GenBank/DDBJ databases">
        <authorList>
            <person name="Varghese N."/>
            <person name="Submissions S."/>
        </authorList>
    </citation>
    <scope>NUCLEOTIDE SEQUENCE [LARGE SCALE GENOMIC DNA]</scope>
    <source>
        <strain evidence="3 4">DSM 25353</strain>
    </source>
</reference>
<dbReference type="NCBIfam" id="TIGR03891">
    <property type="entry name" value="thiopep_ocin"/>
    <property type="match status" value="1"/>
</dbReference>
<comment type="caution">
    <text evidence="3">The sequence shown here is derived from an EMBL/GenBank/DDBJ whole genome shotgun (WGS) entry which is preliminary data.</text>
</comment>
<evidence type="ECO:0000313" key="3">
    <source>
        <dbReference type="EMBL" id="SDX01309.1"/>
    </source>
</evidence>
<dbReference type="EMBL" id="FNNO01000008">
    <property type="protein sequence ID" value="SDX01309.1"/>
    <property type="molecule type" value="Genomic_DNA"/>
</dbReference>
<feature type="domain" description="Thiopeptide-type bacteriocin biosynthesis" evidence="2">
    <location>
        <begin position="757"/>
        <end position="1025"/>
    </location>
</feature>
<sequence length="1040" mass="120821">MYTHFSKVLLRSPLQSLLKVQNIDPVDKLGELFKIGLYLSSPEFLSEFEGISGRDDKKKTKLHLSLIKYWIRSCIRPTPYGTFAGCSLVDISDANTVIKVAPQENHIIKVRLDMNFVVMMVKAITLVPEIQSNILYHVNNSLYELDGEYRFAEYHFAKESRIYFLTEVEKSPSLKVLLKKAQNGATINELMSIVTECDPELEKEEVFIFIMELINAQILIADIEPCVTGDEPLAQLIKKLELSANNHSICNKLKEVQNLTAKPIISLDYYHKIENLLKGLDLNLEFPKNTIQADLYLAFHESNFNSALMNQLCSQINDLKGLTKSNSNADLNTFKENFKKRYDEQEIPLVIALDSDLGIGYSASVDRNNGGSEYIDDLAVTNAEKNRPQRSWDESQYFSLKLYEKYIRSQADSIEISEEDIKAHRFRKDSSDFAKSLFIMGHIFRKNEEHSVDPENFMFWINGIGGSSAANLLGRFAHGDNQIENFVKTILEEEERRNPDCIYAEIVHLPNARTGNVLLRPVLRNYEIPYVGKSGASLENQIHITDLYVSIKRDKVILRSRRLDKEIIPRLTTAHNFSANSLPIYKFLCDIQLQNELYPAIWSWGGLEELKYLPRVTYKNIILKRARWLLDDNLIINLSSNEVEFFRKIRNNLSLPQVVVLAEGDNELLIDFENIDHIRLFIQSLKKNKQVRLEEFLFTNKNCIVTDNMNQPYTSEIILPLIESRETILPIMDLKGLMPPKKINEKIIRSFFPNEDWLYLKIYAGKKSSEKILVDFILPFIRTNDQLFHKFFFIRYQDEIGSHIRLRFLKMNSKNSSILFQKLMETLRPLMHKTIYKITTDVYERELERYSSIMIEESETIFFNSSSLILKLISLLEENEEGDKFRIFFALRIADALLNDFKIPLSEKYLLLSKMRDSFVLEFDGDINLNRELNNKYRVLQKEICSAMDEKNDESNGLLTVRKLLQTRSASDEIAINNIISKSGRNKDILFHLLPSFIHMEMNRLFPGQQRKFELLIYALLERYYYSLSARIKQNDSLPT</sequence>
<dbReference type="Pfam" id="PF14028">
    <property type="entry name" value="Lant_dehydr_C"/>
    <property type="match status" value="1"/>
</dbReference>
<evidence type="ECO:0000313" key="4">
    <source>
        <dbReference type="Proteomes" id="UP000198711"/>
    </source>
</evidence>
<gene>
    <name evidence="3" type="ORF">SAMN05444410_10834</name>
</gene>